<dbReference type="Proteomes" id="UP000274358">
    <property type="component" value="Unassembled WGS sequence"/>
</dbReference>
<organism evidence="2 3">
    <name type="scientific">Dyella choica</name>
    <dbReference type="NCBI Taxonomy" id="1927959"/>
    <lineage>
        <taxon>Bacteria</taxon>
        <taxon>Pseudomonadati</taxon>
        <taxon>Pseudomonadota</taxon>
        <taxon>Gammaproteobacteria</taxon>
        <taxon>Lysobacterales</taxon>
        <taxon>Rhodanobacteraceae</taxon>
        <taxon>Dyella</taxon>
    </lineage>
</organism>
<keyword evidence="3" id="KW-1185">Reference proteome</keyword>
<protein>
    <submittedName>
        <fullName evidence="2">Alpha/beta hydrolase</fullName>
    </submittedName>
</protein>
<proteinExistence type="predicted"/>
<name>A0A432M4Y9_9GAMM</name>
<dbReference type="Gene3D" id="3.40.50.1820">
    <property type="entry name" value="alpha/beta hydrolase"/>
    <property type="match status" value="1"/>
</dbReference>
<reference evidence="2 3" key="1">
    <citation type="submission" date="2018-12" db="EMBL/GenBank/DDBJ databases">
        <title>Dyella dinghuensis sp. nov. DHOA06 and Dyella choica sp. nov. 4M-K27, isolated from forest soil.</title>
        <authorList>
            <person name="Qiu L.-H."/>
            <person name="Gao Z.-H."/>
        </authorList>
    </citation>
    <scope>NUCLEOTIDE SEQUENCE [LARGE SCALE GENOMIC DNA]</scope>
    <source>
        <strain evidence="2 3">4M-K27</strain>
    </source>
</reference>
<evidence type="ECO:0000313" key="2">
    <source>
        <dbReference type="EMBL" id="RUL74558.1"/>
    </source>
</evidence>
<dbReference type="EMBL" id="RYYV01000009">
    <property type="protein sequence ID" value="RUL74558.1"/>
    <property type="molecule type" value="Genomic_DNA"/>
</dbReference>
<evidence type="ECO:0000259" key="1">
    <source>
        <dbReference type="Pfam" id="PF12146"/>
    </source>
</evidence>
<dbReference type="AlphaFoldDB" id="A0A432M4Y9"/>
<sequence length="235" mass="25256">MAALVILPGLDGTTTMHDAFKHAAASVFESVVAIRFPAERVLGYAALEEWIRPRLPCEQPFWLLGESFSGPLALSIAASPPPNLAGVILSTTFARVAVPWLKPLAPLVRMAPAQYAPLSLLRWLLLGRWATKPLTQALADAISEVAPNVLQARAALTLQVDVTSLLTSISLPVLYLRATEDRLLAPSAWKPITSAVKHARKVDIEGPHLLLQARPVECAKAIAGFIRSSGTPCHT</sequence>
<evidence type="ECO:0000313" key="3">
    <source>
        <dbReference type="Proteomes" id="UP000274358"/>
    </source>
</evidence>
<dbReference type="InterPro" id="IPR022742">
    <property type="entry name" value="Hydrolase_4"/>
</dbReference>
<gene>
    <name evidence="2" type="ORF">EKH80_13855</name>
</gene>
<dbReference type="OrthoDB" id="8561148at2"/>
<feature type="domain" description="Serine aminopeptidase S33" evidence="1">
    <location>
        <begin position="58"/>
        <end position="200"/>
    </location>
</feature>
<dbReference type="Pfam" id="PF12146">
    <property type="entry name" value="Hydrolase_4"/>
    <property type="match status" value="1"/>
</dbReference>
<dbReference type="GO" id="GO:0016787">
    <property type="term" value="F:hydrolase activity"/>
    <property type="evidence" value="ECO:0007669"/>
    <property type="project" value="UniProtKB-KW"/>
</dbReference>
<comment type="caution">
    <text evidence="2">The sequence shown here is derived from an EMBL/GenBank/DDBJ whole genome shotgun (WGS) entry which is preliminary data.</text>
</comment>
<keyword evidence="2" id="KW-0378">Hydrolase</keyword>
<accession>A0A432M4Y9</accession>
<dbReference type="RefSeq" id="WP_126685358.1">
    <property type="nucleotide sequence ID" value="NZ_RYYV01000009.1"/>
</dbReference>
<dbReference type="InterPro" id="IPR029058">
    <property type="entry name" value="AB_hydrolase_fold"/>
</dbReference>
<dbReference type="SUPFAM" id="SSF53474">
    <property type="entry name" value="alpha/beta-Hydrolases"/>
    <property type="match status" value="1"/>
</dbReference>